<proteinExistence type="predicted"/>
<evidence type="ECO:0000313" key="3">
    <source>
        <dbReference type="Proteomes" id="UP000326950"/>
    </source>
</evidence>
<protein>
    <submittedName>
        <fullName evidence="2">Uncharacterized protein</fullName>
    </submittedName>
</protein>
<sequence length="312" mass="35441">MTPPFIRESQLFNGLDACLLQDLPDESLPSHPLIQLSDSVGVLSSLEKSCVSADLEAAASSLWILSTQSGANISPLHHQRVKGRQIVITEDPGLHLVWIHNRIFLKPIPRYLLSFPFWERFLSEVPNVPPTQDQIRLQRIRQAALGFLRSYSHLITSETDFILATDPSLRLLPDNVDWHQACRFLASLITVPDDAVSQRYHYGELRLTRLNFYAPFLFHRFSYVYLRGQYSDYFGQFYGTILFAFAVITTFLNALQLGVGVEQIHAQWAAFRRVSRWVSVIALVGTTILTIGLLGLWLGMYAIPWAMQYGAC</sequence>
<dbReference type="AlphaFoldDB" id="A0A5N6UNS7"/>
<dbReference type="PANTHER" id="PTHR34414">
    <property type="entry name" value="HET DOMAIN-CONTAINING PROTEIN-RELATED"/>
    <property type="match status" value="1"/>
</dbReference>
<gene>
    <name evidence="2" type="ORF">BDV40DRAFT_302518</name>
</gene>
<evidence type="ECO:0000256" key="1">
    <source>
        <dbReference type="SAM" id="Phobius"/>
    </source>
</evidence>
<reference evidence="2 3" key="1">
    <citation type="submission" date="2019-04" db="EMBL/GenBank/DDBJ databases">
        <title>Friends and foes A comparative genomics study of 23 Aspergillus species from section Flavi.</title>
        <authorList>
            <consortium name="DOE Joint Genome Institute"/>
            <person name="Kjaerbolling I."/>
            <person name="Vesth T."/>
            <person name="Frisvad J.C."/>
            <person name="Nybo J.L."/>
            <person name="Theobald S."/>
            <person name="Kildgaard S."/>
            <person name="Isbrandt T."/>
            <person name="Kuo A."/>
            <person name="Sato A."/>
            <person name="Lyhne E.K."/>
            <person name="Kogle M.E."/>
            <person name="Wiebenga A."/>
            <person name="Kun R.S."/>
            <person name="Lubbers R.J."/>
            <person name="Makela M.R."/>
            <person name="Barry K."/>
            <person name="Chovatia M."/>
            <person name="Clum A."/>
            <person name="Daum C."/>
            <person name="Haridas S."/>
            <person name="He G."/>
            <person name="LaButti K."/>
            <person name="Lipzen A."/>
            <person name="Mondo S."/>
            <person name="Riley R."/>
            <person name="Salamov A."/>
            <person name="Simmons B.A."/>
            <person name="Magnuson J.K."/>
            <person name="Henrissat B."/>
            <person name="Mortensen U.H."/>
            <person name="Larsen T.O."/>
            <person name="Devries R.P."/>
            <person name="Grigoriev I.V."/>
            <person name="Machida M."/>
            <person name="Baker S.E."/>
            <person name="Andersen M.R."/>
        </authorList>
    </citation>
    <scope>NUCLEOTIDE SEQUENCE [LARGE SCALE GENOMIC DNA]</scope>
    <source>
        <strain evidence="2 3">CBS 117626</strain>
    </source>
</reference>
<keyword evidence="1" id="KW-0472">Membrane</keyword>
<feature type="transmembrane region" description="Helical" evidence="1">
    <location>
        <begin position="237"/>
        <end position="257"/>
    </location>
</feature>
<dbReference type="PANTHER" id="PTHR34414:SF1">
    <property type="entry name" value="SUBTILISIN-LIKE SERINE PROTEASE"/>
    <property type="match status" value="1"/>
</dbReference>
<keyword evidence="1" id="KW-0812">Transmembrane</keyword>
<keyword evidence="1" id="KW-1133">Transmembrane helix</keyword>
<dbReference type="InterPro" id="IPR046536">
    <property type="entry name" value="DUF6601"/>
</dbReference>
<dbReference type="OrthoDB" id="5086500at2759"/>
<feature type="transmembrane region" description="Helical" evidence="1">
    <location>
        <begin position="277"/>
        <end position="298"/>
    </location>
</feature>
<keyword evidence="3" id="KW-1185">Reference proteome</keyword>
<organism evidence="2 3">
    <name type="scientific">Aspergillus tamarii</name>
    <dbReference type="NCBI Taxonomy" id="41984"/>
    <lineage>
        <taxon>Eukaryota</taxon>
        <taxon>Fungi</taxon>
        <taxon>Dikarya</taxon>
        <taxon>Ascomycota</taxon>
        <taxon>Pezizomycotina</taxon>
        <taxon>Eurotiomycetes</taxon>
        <taxon>Eurotiomycetidae</taxon>
        <taxon>Eurotiales</taxon>
        <taxon>Aspergillaceae</taxon>
        <taxon>Aspergillus</taxon>
        <taxon>Aspergillus subgen. Circumdati</taxon>
    </lineage>
</organism>
<dbReference type="Proteomes" id="UP000326950">
    <property type="component" value="Unassembled WGS sequence"/>
</dbReference>
<accession>A0A5N6UNS7</accession>
<evidence type="ECO:0000313" key="2">
    <source>
        <dbReference type="EMBL" id="KAE8160206.1"/>
    </source>
</evidence>
<name>A0A5N6UNS7_ASPTM</name>
<dbReference type="Pfam" id="PF20246">
    <property type="entry name" value="DUF6601"/>
    <property type="match status" value="1"/>
</dbReference>
<dbReference type="EMBL" id="ML738661">
    <property type="protein sequence ID" value="KAE8160206.1"/>
    <property type="molecule type" value="Genomic_DNA"/>
</dbReference>